<sequence>MKTRFLPVLALVLAAKFSVAQKKLTEATIYYDIVVSTDNNTPKKADMLDGSTNIIYVKGNMSRSDFISSLGSQFTIYDDKNGTASNIREYGNKKFLISYSNAEWKAYNKRYEGVSYKIENEFKKIAGYQCQKATGKLADGTSFTVYFTRDLIPTNANFQSINRGLPGLAMQYDAARGNDKVTFTVSNIEFTPVPLAKFDIPKTGYRRMSYTEFKMQNNR</sequence>
<protein>
    <submittedName>
        <fullName evidence="2">GLPGLI family protein</fullName>
    </submittedName>
</protein>
<dbReference type="EMBL" id="CP139960">
    <property type="protein sequence ID" value="WQD39980.1"/>
    <property type="molecule type" value="Genomic_DNA"/>
</dbReference>
<keyword evidence="3" id="KW-1185">Reference proteome</keyword>
<evidence type="ECO:0000313" key="2">
    <source>
        <dbReference type="EMBL" id="WQD39980.1"/>
    </source>
</evidence>
<evidence type="ECO:0000256" key="1">
    <source>
        <dbReference type="SAM" id="SignalP"/>
    </source>
</evidence>
<accession>A0ABZ0W9L1</accession>
<dbReference type="Proteomes" id="UP001325680">
    <property type="component" value="Chromosome"/>
</dbReference>
<gene>
    <name evidence="2" type="ORF">U0035_07470</name>
</gene>
<feature type="signal peptide" evidence="1">
    <location>
        <begin position="1"/>
        <end position="20"/>
    </location>
</feature>
<evidence type="ECO:0000313" key="3">
    <source>
        <dbReference type="Proteomes" id="UP001325680"/>
    </source>
</evidence>
<keyword evidence="1" id="KW-0732">Signal</keyword>
<reference evidence="2 3" key="1">
    <citation type="submission" date="2023-12" db="EMBL/GenBank/DDBJ databases">
        <title>Genome sequencing and assembly of bacterial species from a model synthetic community.</title>
        <authorList>
            <person name="Hogle S.L."/>
        </authorList>
    </citation>
    <scope>NUCLEOTIDE SEQUENCE [LARGE SCALE GENOMIC DNA]</scope>
    <source>
        <strain evidence="2 3">HAMBI_3031</strain>
    </source>
</reference>
<proteinExistence type="predicted"/>
<name>A0ABZ0W9L1_9BACT</name>
<dbReference type="NCBIfam" id="TIGR01200">
    <property type="entry name" value="GLPGLI"/>
    <property type="match status" value="1"/>
</dbReference>
<dbReference type="InterPro" id="IPR005901">
    <property type="entry name" value="GLPGLI"/>
</dbReference>
<feature type="chain" id="PRO_5046723880" evidence="1">
    <location>
        <begin position="21"/>
        <end position="219"/>
    </location>
</feature>
<dbReference type="RefSeq" id="WP_114789375.1">
    <property type="nucleotide sequence ID" value="NZ_CP139960.1"/>
</dbReference>
<organism evidence="2 3">
    <name type="scientific">Niabella yanshanensis</name>
    <dbReference type="NCBI Taxonomy" id="577386"/>
    <lineage>
        <taxon>Bacteria</taxon>
        <taxon>Pseudomonadati</taxon>
        <taxon>Bacteroidota</taxon>
        <taxon>Chitinophagia</taxon>
        <taxon>Chitinophagales</taxon>
        <taxon>Chitinophagaceae</taxon>
        <taxon>Niabella</taxon>
    </lineage>
</organism>